<feature type="signal peptide" evidence="1">
    <location>
        <begin position="1"/>
        <end position="22"/>
    </location>
</feature>
<reference evidence="2 3" key="1">
    <citation type="submission" date="2015-04" db="EMBL/GenBank/DDBJ databases">
        <authorList>
            <person name="Syromyatnikov M.Y."/>
            <person name="Popov V.N."/>
        </authorList>
    </citation>
    <scope>NUCLEOTIDE SEQUENCE [LARGE SCALE GENOMIC DNA]</scope>
</reference>
<keyword evidence="1" id="KW-0732">Signal</keyword>
<sequence length="44" mass="5476">MIFLVLLIRMLVCLMYVQRATKKKLRVWRRKINNLKRSEQKKTK</sequence>
<organism evidence="2 3">
    <name type="scientific">Clunio marinus</name>
    <dbReference type="NCBI Taxonomy" id="568069"/>
    <lineage>
        <taxon>Eukaryota</taxon>
        <taxon>Metazoa</taxon>
        <taxon>Ecdysozoa</taxon>
        <taxon>Arthropoda</taxon>
        <taxon>Hexapoda</taxon>
        <taxon>Insecta</taxon>
        <taxon>Pterygota</taxon>
        <taxon>Neoptera</taxon>
        <taxon>Endopterygota</taxon>
        <taxon>Diptera</taxon>
        <taxon>Nematocera</taxon>
        <taxon>Chironomoidea</taxon>
        <taxon>Chironomidae</taxon>
        <taxon>Clunio</taxon>
    </lineage>
</organism>
<evidence type="ECO:0000256" key="1">
    <source>
        <dbReference type="SAM" id="SignalP"/>
    </source>
</evidence>
<accession>A0A1J1ITM4</accession>
<evidence type="ECO:0000313" key="3">
    <source>
        <dbReference type="Proteomes" id="UP000183832"/>
    </source>
</evidence>
<protein>
    <submittedName>
        <fullName evidence="2">CLUMA_CG016592, isoform A</fullName>
    </submittedName>
</protein>
<evidence type="ECO:0000313" key="2">
    <source>
        <dbReference type="EMBL" id="CRL03559.1"/>
    </source>
</evidence>
<dbReference type="Proteomes" id="UP000183832">
    <property type="component" value="Unassembled WGS sequence"/>
</dbReference>
<feature type="chain" id="PRO_5012023526" evidence="1">
    <location>
        <begin position="23"/>
        <end position="44"/>
    </location>
</feature>
<gene>
    <name evidence="2" type="ORF">CLUMA_CG016592</name>
</gene>
<proteinExistence type="predicted"/>
<keyword evidence="3" id="KW-1185">Reference proteome</keyword>
<dbReference type="AlphaFoldDB" id="A0A1J1ITM4"/>
<name>A0A1J1ITM4_9DIPT</name>
<dbReference type="EMBL" id="CVRI01000059">
    <property type="protein sequence ID" value="CRL03559.1"/>
    <property type="molecule type" value="Genomic_DNA"/>
</dbReference>